<keyword evidence="1" id="KW-0456">Lyase</keyword>
<gene>
    <name evidence="1" type="ORF">BSU04_42050</name>
</gene>
<dbReference type="EMBL" id="MTHB01000278">
    <property type="protein sequence ID" value="OXC72208.1"/>
    <property type="molecule type" value="Genomic_DNA"/>
</dbReference>
<dbReference type="Proteomes" id="UP000214720">
    <property type="component" value="Unassembled WGS sequence"/>
</dbReference>
<dbReference type="AlphaFoldDB" id="A0A226WNM1"/>
<sequence length="40" mass="4392">MPRGRWSIRAMCSPVCGFPATTRSISTRLSHPITTASTRT</sequence>
<name>A0A226WNM1_CABSO</name>
<accession>A0A226WNM1</accession>
<reference evidence="2" key="1">
    <citation type="submission" date="2017-01" db="EMBL/GenBank/DDBJ databases">
        <title>Genome Analysis of Deinococcus marmoris KOPRI26562.</title>
        <authorList>
            <person name="Kim J.H."/>
            <person name="Oh H.-M."/>
        </authorList>
    </citation>
    <scope>NUCLEOTIDE SEQUENCE [LARGE SCALE GENOMIC DNA]</scope>
    <source>
        <strain evidence="2">PAMC 26633</strain>
    </source>
</reference>
<evidence type="ECO:0000313" key="2">
    <source>
        <dbReference type="Proteomes" id="UP000214720"/>
    </source>
</evidence>
<organism evidence="1 2">
    <name type="scientific">Caballeronia sordidicola</name>
    <name type="common">Burkholderia sordidicola</name>
    <dbReference type="NCBI Taxonomy" id="196367"/>
    <lineage>
        <taxon>Bacteria</taxon>
        <taxon>Pseudomonadati</taxon>
        <taxon>Pseudomonadota</taxon>
        <taxon>Betaproteobacteria</taxon>
        <taxon>Burkholderiales</taxon>
        <taxon>Burkholderiaceae</taxon>
        <taxon>Caballeronia</taxon>
    </lineage>
</organism>
<evidence type="ECO:0000313" key="1">
    <source>
        <dbReference type="EMBL" id="OXC72208.1"/>
    </source>
</evidence>
<dbReference type="GO" id="GO:0016829">
    <property type="term" value="F:lyase activity"/>
    <property type="evidence" value="ECO:0007669"/>
    <property type="project" value="UniProtKB-KW"/>
</dbReference>
<proteinExistence type="predicted"/>
<protein>
    <submittedName>
        <fullName evidence="1">3-polyprenyl-4-hydroxybenzoate carboxy-lyase UbiX</fullName>
    </submittedName>
</protein>
<comment type="caution">
    <text evidence="1">The sequence shown here is derived from an EMBL/GenBank/DDBJ whole genome shotgun (WGS) entry which is preliminary data.</text>
</comment>